<feature type="compositionally biased region" description="Low complexity" evidence="1">
    <location>
        <begin position="427"/>
        <end position="440"/>
    </location>
</feature>
<evidence type="ECO:0000313" key="2">
    <source>
        <dbReference type="EMBL" id="CAA9399351.1"/>
    </source>
</evidence>
<feature type="compositionally biased region" description="Basic residues" evidence="1">
    <location>
        <begin position="384"/>
        <end position="397"/>
    </location>
</feature>
<reference evidence="2" key="1">
    <citation type="submission" date="2020-02" db="EMBL/GenBank/DDBJ databases">
        <authorList>
            <person name="Meier V. D."/>
        </authorList>
    </citation>
    <scope>NUCLEOTIDE SEQUENCE</scope>
    <source>
        <strain evidence="2">AVDCRST_MAG35</strain>
    </source>
</reference>
<gene>
    <name evidence="2" type="ORF">AVDCRST_MAG35-812</name>
</gene>
<feature type="compositionally biased region" description="Basic and acidic residues" evidence="1">
    <location>
        <begin position="75"/>
        <end position="90"/>
    </location>
</feature>
<feature type="non-terminal residue" evidence="2">
    <location>
        <position position="1"/>
    </location>
</feature>
<feature type="region of interest" description="Disordered" evidence="1">
    <location>
        <begin position="203"/>
        <end position="470"/>
    </location>
</feature>
<organism evidence="2">
    <name type="scientific">uncultured Quadrisphaera sp</name>
    <dbReference type="NCBI Taxonomy" id="904978"/>
    <lineage>
        <taxon>Bacteria</taxon>
        <taxon>Bacillati</taxon>
        <taxon>Actinomycetota</taxon>
        <taxon>Actinomycetes</taxon>
        <taxon>Kineosporiales</taxon>
        <taxon>Kineosporiaceae</taxon>
        <taxon>Quadrisphaera</taxon>
        <taxon>environmental samples</taxon>
    </lineage>
</organism>
<feature type="compositionally biased region" description="Basic and acidic residues" evidence="1">
    <location>
        <begin position="315"/>
        <end position="327"/>
    </location>
</feature>
<sequence length="470" mass="50979">AARVERGPLAVHHRRRHRPGAPEPAPAAASRHSGAVHPHRLRRRRRGRHRRPAGALRPRRHGRRGGRRRAVHRGLGRDGHGVGGRGHPDVLDAAGPGRDPRADAARGPGHHALRLAPGPAHPPAVRAGHEPRRRRRDPQHRPGRRAQHPRQRGADQRGHRGRRGPRARPAAVARLRPEPRLGAVAGGLPRRLRLQLRGLRAVQRQPGALRRGRVRAGPDRGGGAAGQLRLPRPARAAPPRPPPAATVEPDDAAGARLDRGPPAAGLRRRRRPGVVQPADLRPLPGHGQAHGRRLRDGRPALGRLQHPRQRRTGHAHADRPRRPDVPRVRSGRHRGRHQADDRRGAVLRHPGRGPRGGGGQRLRPQHPAGGGLPGRQRGAAGDGHRRHRHPGPHRGRRCAAGPDAVRGGVRLLDHGSVHRPQRRAAGERAAPARGGDAGRPARTDHRRHRAGPAPAPPPVQPPRGAAHHRV</sequence>
<evidence type="ECO:0000256" key="1">
    <source>
        <dbReference type="SAM" id="MobiDB-lite"/>
    </source>
</evidence>
<dbReference type="EMBL" id="CADCUY010000168">
    <property type="protein sequence ID" value="CAA9399351.1"/>
    <property type="molecule type" value="Genomic_DNA"/>
</dbReference>
<feature type="compositionally biased region" description="Basic residues" evidence="1">
    <location>
        <begin position="305"/>
        <end position="314"/>
    </location>
</feature>
<feature type="compositionally biased region" description="Basic residues" evidence="1">
    <location>
        <begin position="131"/>
        <end position="151"/>
    </location>
</feature>
<proteinExistence type="predicted"/>
<name>A0A6J4NX48_9ACTN</name>
<feature type="compositionally biased region" description="Basic residues" evidence="1">
    <location>
        <begin position="37"/>
        <end position="74"/>
    </location>
</feature>
<accession>A0A6J4NX48</accession>
<feature type="non-terminal residue" evidence="2">
    <location>
        <position position="470"/>
    </location>
</feature>
<dbReference type="AlphaFoldDB" id="A0A6J4NX48"/>
<protein>
    <submittedName>
        <fullName evidence="2">KtrAB potassium uptake system, integral membrane component KtrB</fullName>
    </submittedName>
</protein>
<feature type="region of interest" description="Disordered" evidence="1">
    <location>
        <begin position="1"/>
        <end position="184"/>
    </location>
</feature>
<feature type="compositionally biased region" description="Low complexity" evidence="1">
    <location>
        <begin position="26"/>
        <end position="36"/>
    </location>
</feature>